<gene>
    <name evidence="1" type="ORF">MNBD_BACTEROID06-1682</name>
</gene>
<dbReference type="Gene3D" id="1.10.1070.20">
    <property type="match status" value="1"/>
</dbReference>
<name>A0A3B0UTA6_9ZZZZ</name>
<dbReference type="EMBL" id="UOES01000588">
    <property type="protein sequence ID" value="VAW29522.1"/>
    <property type="molecule type" value="Genomic_DNA"/>
</dbReference>
<organism evidence="1">
    <name type="scientific">hydrothermal vent metagenome</name>
    <dbReference type="NCBI Taxonomy" id="652676"/>
    <lineage>
        <taxon>unclassified sequences</taxon>
        <taxon>metagenomes</taxon>
        <taxon>ecological metagenomes</taxon>
    </lineage>
</organism>
<reference evidence="1" key="1">
    <citation type="submission" date="2018-06" db="EMBL/GenBank/DDBJ databases">
        <authorList>
            <person name="Zhirakovskaya E."/>
        </authorList>
    </citation>
    <scope>NUCLEOTIDE SEQUENCE</scope>
</reference>
<protein>
    <recommendedName>
        <fullName evidence="2">HipA-like C-terminal domain-containing protein</fullName>
    </recommendedName>
</protein>
<dbReference type="AlphaFoldDB" id="A0A3B0UTA6"/>
<sequence length="328" mass="38034">MAQKLQALDQVIDVSGWASEDNYSPYPEGARAKTAYICPESVDVEYPFLIPKHKYLFKESNPNYPDQYWVEIIAYMIGEHTGVAVPPAFVSYDSLHMKCGALIEWFYDRPSEACINSFFAGGHYMTLLIPHYDSKKGTKHNFRTVELLSRVLSKEHMLEDSFIHYWGKVFIFDALIGNTDRHQDNWGLVWRNSRNKDGLIGESVAKFSPAFDNGTAMGHEILERNLSKFKDIDFIKRYVAKGCHHMKWTLSDTKPLNFQEFTVRFLEKYPESRDTMLRVLSFDMDVVVEDIVKLTKFDVITPLSEGRASFICKLLRYRHKQLTELIQA</sequence>
<accession>A0A3B0UTA6</accession>
<proteinExistence type="predicted"/>
<evidence type="ECO:0008006" key="2">
    <source>
        <dbReference type="Google" id="ProtNLM"/>
    </source>
</evidence>
<evidence type="ECO:0000313" key="1">
    <source>
        <dbReference type="EMBL" id="VAW29522.1"/>
    </source>
</evidence>